<name>A0ABP4EHH4_9ACTN</name>
<dbReference type="InterPro" id="IPR033437">
    <property type="entry name" value="DUF5130"/>
</dbReference>
<organism evidence="1 2">
    <name type="scientific">Nocardioides dubius</name>
    <dbReference type="NCBI Taxonomy" id="317019"/>
    <lineage>
        <taxon>Bacteria</taxon>
        <taxon>Bacillati</taxon>
        <taxon>Actinomycetota</taxon>
        <taxon>Actinomycetes</taxon>
        <taxon>Propionibacteriales</taxon>
        <taxon>Nocardioidaceae</taxon>
        <taxon>Nocardioides</taxon>
    </lineage>
</organism>
<reference evidence="2" key="1">
    <citation type="journal article" date="2019" name="Int. J. Syst. Evol. Microbiol.">
        <title>The Global Catalogue of Microorganisms (GCM) 10K type strain sequencing project: providing services to taxonomists for standard genome sequencing and annotation.</title>
        <authorList>
            <consortium name="The Broad Institute Genomics Platform"/>
            <consortium name="The Broad Institute Genome Sequencing Center for Infectious Disease"/>
            <person name="Wu L."/>
            <person name="Ma J."/>
        </authorList>
    </citation>
    <scope>NUCLEOTIDE SEQUENCE [LARGE SCALE GENOMIC DNA]</scope>
    <source>
        <strain evidence="2">JCM 13008</strain>
    </source>
</reference>
<keyword evidence="2" id="KW-1185">Reference proteome</keyword>
<dbReference type="RefSeq" id="WP_343995882.1">
    <property type="nucleotide sequence ID" value="NZ_BAAALG010000012.1"/>
</dbReference>
<dbReference type="Proteomes" id="UP001501581">
    <property type="component" value="Unassembled WGS sequence"/>
</dbReference>
<evidence type="ECO:0008006" key="3">
    <source>
        <dbReference type="Google" id="ProtNLM"/>
    </source>
</evidence>
<dbReference type="EMBL" id="BAAALG010000012">
    <property type="protein sequence ID" value="GAA1109530.1"/>
    <property type="molecule type" value="Genomic_DNA"/>
</dbReference>
<dbReference type="Gene3D" id="3.10.310.50">
    <property type="match status" value="1"/>
</dbReference>
<comment type="caution">
    <text evidence="1">The sequence shown here is derived from an EMBL/GenBank/DDBJ whole genome shotgun (WGS) entry which is preliminary data.</text>
</comment>
<evidence type="ECO:0000313" key="2">
    <source>
        <dbReference type="Proteomes" id="UP001501581"/>
    </source>
</evidence>
<dbReference type="Pfam" id="PF17174">
    <property type="entry name" value="DUF5130"/>
    <property type="match status" value="1"/>
</dbReference>
<sequence>MASGEYFSTAERLAIHKTIHQAELASRFEISVFVGRSEGSSRAFATQLHNRLAAPARSVLIALDPEAHTIEIVTGGQVRREVADAEVDLVVLEMKSAFAEGDLAGGLRRGITMLAEHRAQR</sequence>
<protein>
    <recommendedName>
        <fullName evidence="3">DUF5130 family protein</fullName>
    </recommendedName>
</protein>
<proteinExistence type="predicted"/>
<gene>
    <name evidence="1" type="ORF">GCM10009668_32410</name>
</gene>
<evidence type="ECO:0000313" key="1">
    <source>
        <dbReference type="EMBL" id="GAA1109530.1"/>
    </source>
</evidence>
<accession>A0ABP4EHH4</accession>